<dbReference type="Pfam" id="PF08281">
    <property type="entry name" value="Sigma70_r4_2"/>
    <property type="match status" value="1"/>
</dbReference>
<evidence type="ECO:0000256" key="3">
    <source>
        <dbReference type="ARBA" id="ARBA00023082"/>
    </source>
</evidence>
<dbReference type="InterPro" id="IPR036388">
    <property type="entry name" value="WH-like_DNA-bd_sf"/>
</dbReference>
<keyword evidence="2" id="KW-0805">Transcription regulation</keyword>
<dbReference type="EMBL" id="WXEY01000001">
    <property type="protein sequence ID" value="MZP28128.1"/>
    <property type="molecule type" value="Genomic_DNA"/>
</dbReference>
<proteinExistence type="inferred from homology"/>
<evidence type="ECO:0000256" key="1">
    <source>
        <dbReference type="ARBA" id="ARBA00010641"/>
    </source>
</evidence>
<name>A0A845L2Z5_9FIRM</name>
<dbReference type="Gene3D" id="1.10.1740.10">
    <property type="match status" value="1"/>
</dbReference>
<evidence type="ECO:0000256" key="2">
    <source>
        <dbReference type="ARBA" id="ARBA00023015"/>
    </source>
</evidence>
<feature type="domain" description="RNA polymerase sigma factor 70 region 4 type 2" evidence="6">
    <location>
        <begin position="126"/>
        <end position="177"/>
    </location>
</feature>
<dbReference type="GO" id="GO:0016987">
    <property type="term" value="F:sigma factor activity"/>
    <property type="evidence" value="ECO:0007669"/>
    <property type="project" value="UniProtKB-KW"/>
</dbReference>
<evidence type="ECO:0000313" key="7">
    <source>
        <dbReference type="EMBL" id="MZP28128.1"/>
    </source>
</evidence>
<feature type="domain" description="RNA polymerase sigma-70 region 2" evidence="5">
    <location>
        <begin position="26"/>
        <end position="90"/>
    </location>
</feature>
<dbReference type="PANTHER" id="PTHR43133:SF51">
    <property type="entry name" value="RNA POLYMERASE SIGMA FACTOR"/>
    <property type="match status" value="1"/>
</dbReference>
<dbReference type="GO" id="GO:0003677">
    <property type="term" value="F:DNA binding"/>
    <property type="evidence" value="ECO:0007669"/>
    <property type="project" value="InterPro"/>
</dbReference>
<evidence type="ECO:0000259" key="5">
    <source>
        <dbReference type="Pfam" id="PF04542"/>
    </source>
</evidence>
<dbReference type="InterPro" id="IPR013324">
    <property type="entry name" value="RNA_pol_sigma_r3/r4-like"/>
</dbReference>
<dbReference type="InterPro" id="IPR013325">
    <property type="entry name" value="RNA_pol_sigma_r2"/>
</dbReference>
<dbReference type="AlphaFoldDB" id="A0A845L2Z5"/>
<dbReference type="Gene3D" id="1.10.10.10">
    <property type="entry name" value="Winged helix-like DNA-binding domain superfamily/Winged helix DNA-binding domain"/>
    <property type="match status" value="1"/>
</dbReference>
<organism evidence="7 8">
    <name type="scientific">Heliomicrobium undosum</name>
    <dbReference type="NCBI Taxonomy" id="121734"/>
    <lineage>
        <taxon>Bacteria</taxon>
        <taxon>Bacillati</taxon>
        <taxon>Bacillota</taxon>
        <taxon>Clostridia</taxon>
        <taxon>Eubacteriales</taxon>
        <taxon>Heliobacteriaceae</taxon>
        <taxon>Heliomicrobium</taxon>
    </lineage>
</organism>
<dbReference type="SUPFAM" id="SSF88946">
    <property type="entry name" value="Sigma2 domain of RNA polymerase sigma factors"/>
    <property type="match status" value="1"/>
</dbReference>
<dbReference type="NCBIfam" id="TIGR02937">
    <property type="entry name" value="sigma70-ECF"/>
    <property type="match status" value="1"/>
</dbReference>
<dbReference type="Proteomes" id="UP000463470">
    <property type="component" value="Unassembled WGS sequence"/>
</dbReference>
<protein>
    <submittedName>
        <fullName evidence="7">Sigma-70 family RNA polymerase sigma factor</fullName>
    </submittedName>
</protein>
<comment type="similarity">
    <text evidence="1">Belongs to the sigma-70 factor family. ECF subfamily.</text>
</comment>
<dbReference type="PANTHER" id="PTHR43133">
    <property type="entry name" value="RNA POLYMERASE ECF-TYPE SIGMA FACTO"/>
    <property type="match status" value="1"/>
</dbReference>
<keyword evidence="3" id="KW-0731">Sigma factor</keyword>
<dbReference type="SUPFAM" id="SSF88659">
    <property type="entry name" value="Sigma3 and sigma4 domains of RNA polymerase sigma factors"/>
    <property type="match status" value="1"/>
</dbReference>
<dbReference type="InterPro" id="IPR007627">
    <property type="entry name" value="RNA_pol_sigma70_r2"/>
</dbReference>
<evidence type="ECO:0000256" key="4">
    <source>
        <dbReference type="ARBA" id="ARBA00023163"/>
    </source>
</evidence>
<dbReference type="GO" id="GO:0006352">
    <property type="term" value="P:DNA-templated transcription initiation"/>
    <property type="evidence" value="ECO:0007669"/>
    <property type="project" value="InterPro"/>
</dbReference>
<dbReference type="InterPro" id="IPR039425">
    <property type="entry name" value="RNA_pol_sigma-70-like"/>
</dbReference>
<dbReference type="CDD" id="cd06171">
    <property type="entry name" value="Sigma70_r4"/>
    <property type="match status" value="1"/>
</dbReference>
<sequence>MEEKWNDALIDRCRNGDREALGILLEGLQKPIYNLCYRLLNHREDARDAAQEVLIRICRSLSQFRGQSRFSTWAYRLATNHCIDRMRRNKPTALSLEQDPAGIRAAESTGPPDPAASAVIVRERAERVREAVASLPEHYRVVIALYHLDELSYSEIADVLNVPKKTVETRLYRAKSLLRESLRDLAEKGGDLL</sequence>
<comment type="caution">
    <text evidence="7">The sequence shown here is derived from an EMBL/GenBank/DDBJ whole genome shotgun (WGS) entry which is preliminary data.</text>
</comment>
<dbReference type="InterPro" id="IPR013249">
    <property type="entry name" value="RNA_pol_sigma70_r4_t2"/>
</dbReference>
<dbReference type="InterPro" id="IPR014284">
    <property type="entry name" value="RNA_pol_sigma-70_dom"/>
</dbReference>
<keyword evidence="8" id="KW-1185">Reference proteome</keyword>
<dbReference type="OrthoDB" id="9784984at2"/>
<accession>A0A845L2Z5</accession>
<evidence type="ECO:0000313" key="8">
    <source>
        <dbReference type="Proteomes" id="UP000463470"/>
    </source>
</evidence>
<gene>
    <name evidence="7" type="ORF">GTO91_00115</name>
</gene>
<dbReference type="RefSeq" id="WP_161253026.1">
    <property type="nucleotide sequence ID" value="NZ_WXEY01000001.1"/>
</dbReference>
<evidence type="ECO:0000259" key="6">
    <source>
        <dbReference type="Pfam" id="PF08281"/>
    </source>
</evidence>
<reference evidence="7 8" key="1">
    <citation type="submission" date="2020-01" db="EMBL/GenBank/DDBJ databases">
        <title>Whole-genome sequence of Heliobacterium undosum DSM 13378.</title>
        <authorList>
            <person name="Kyndt J.A."/>
            <person name="Meyer T.E."/>
        </authorList>
    </citation>
    <scope>NUCLEOTIDE SEQUENCE [LARGE SCALE GENOMIC DNA]</scope>
    <source>
        <strain evidence="7 8">DSM 13378</strain>
    </source>
</reference>
<dbReference type="Pfam" id="PF04542">
    <property type="entry name" value="Sigma70_r2"/>
    <property type="match status" value="1"/>
</dbReference>
<keyword evidence="4" id="KW-0804">Transcription</keyword>